<evidence type="ECO:0000313" key="2">
    <source>
        <dbReference type="EMBL" id="KAK3702649.1"/>
    </source>
</evidence>
<comment type="caution">
    <text evidence="2">The sequence shown here is derived from an EMBL/GenBank/DDBJ whole genome shotgun (WGS) entry which is preliminary data.</text>
</comment>
<sequence length="78" mass="8121">MIGCKLLATLTIVFSRAATGGLGDTGKQIRASIDSSYSGQPLLSQSSNIMQGSVSSETISTTSLNALCDLNTWTFSES</sequence>
<dbReference type="Proteomes" id="UP001283361">
    <property type="component" value="Unassembled WGS sequence"/>
</dbReference>
<evidence type="ECO:0000313" key="3">
    <source>
        <dbReference type="Proteomes" id="UP001283361"/>
    </source>
</evidence>
<keyword evidence="3" id="KW-1185">Reference proteome</keyword>
<organism evidence="2 3">
    <name type="scientific">Elysia crispata</name>
    <name type="common">lettuce slug</name>
    <dbReference type="NCBI Taxonomy" id="231223"/>
    <lineage>
        <taxon>Eukaryota</taxon>
        <taxon>Metazoa</taxon>
        <taxon>Spiralia</taxon>
        <taxon>Lophotrochozoa</taxon>
        <taxon>Mollusca</taxon>
        <taxon>Gastropoda</taxon>
        <taxon>Heterobranchia</taxon>
        <taxon>Euthyneura</taxon>
        <taxon>Panpulmonata</taxon>
        <taxon>Sacoglossa</taxon>
        <taxon>Placobranchoidea</taxon>
        <taxon>Plakobranchidae</taxon>
        <taxon>Elysia</taxon>
    </lineage>
</organism>
<accession>A0AAE0XRC2</accession>
<gene>
    <name evidence="2" type="ORF">RRG08_042637</name>
</gene>
<evidence type="ECO:0000256" key="1">
    <source>
        <dbReference type="SAM" id="SignalP"/>
    </source>
</evidence>
<keyword evidence="1" id="KW-0732">Signal</keyword>
<name>A0AAE0XRC2_9GAST</name>
<protein>
    <submittedName>
        <fullName evidence="2">Uncharacterized protein</fullName>
    </submittedName>
</protein>
<feature type="chain" id="PRO_5042265900" evidence="1">
    <location>
        <begin position="24"/>
        <end position="78"/>
    </location>
</feature>
<dbReference type="AlphaFoldDB" id="A0AAE0XRC2"/>
<feature type="signal peptide" evidence="1">
    <location>
        <begin position="1"/>
        <end position="23"/>
    </location>
</feature>
<reference evidence="2" key="1">
    <citation type="journal article" date="2023" name="G3 (Bethesda)">
        <title>A reference genome for the long-term kleptoplast-retaining sea slug Elysia crispata morphotype clarki.</title>
        <authorList>
            <person name="Eastman K.E."/>
            <person name="Pendleton A.L."/>
            <person name="Shaikh M.A."/>
            <person name="Suttiyut T."/>
            <person name="Ogas R."/>
            <person name="Tomko P."/>
            <person name="Gavelis G."/>
            <person name="Widhalm J.R."/>
            <person name="Wisecaver J.H."/>
        </authorList>
    </citation>
    <scope>NUCLEOTIDE SEQUENCE</scope>
    <source>
        <strain evidence="2">ECLA1</strain>
    </source>
</reference>
<dbReference type="EMBL" id="JAWDGP010007852">
    <property type="protein sequence ID" value="KAK3702649.1"/>
    <property type="molecule type" value="Genomic_DNA"/>
</dbReference>
<proteinExistence type="predicted"/>